<keyword evidence="3" id="KW-0479">Metal-binding</keyword>
<keyword evidence="6" id="KW-0460">Magnesium</keyword>
<name>A0A0G2AD84_9BACT</name>
<dbReference type="Pfam" id="PF02773">
    <property type="entry name" value="S-AdoMet_synt_C"/>
    <property type="match status" value="1"/>
</dbReference>
<accession>A0A0G2AD84</accession>
<keyword evidence="2" id="KW-0808">Transferase</keyword>
<dbReference type="InterPro" id="IPR022629">
    <property type="entry name" value="S-AdoMet_synt_central"/>
</dbReference>
<dbReference type="Pfam" id="PF00438">
    <property type="entry name" value="S-AdoMet_synt_N"/>
    <property type="match status" value="1"/>
</dbReference>
<evidence type="ECO:0000259" key="8">
    <source>
        <dbReference type="Pfam" id="PF00438"/>
    </source>
</evidence>
<dbReference type="EMBL" id="LCRD01000013">
    <property type="protein sequence ID" value="KKW30404.1"/>
    <property type="molecule type" value="Genomic_DNA"/>
</dbReference>
<dbReference type="GO" id="GO:0046872">
    <property type="term" value="F:metal ion binding"/>
    <property type="evidence" value="ECO:0007669"/>
    <property type="project" value="UniProtKB-KW"/>
</dbReference>
<dbReference type="InterPro" id="IPR022636">
    <property type="entry name" value="S-AdoMet_synthetase_sfam"/>
</dbReference>
<proteinExistence type="predicted"/>
<dbReference type="GO" id="GO:0005524">
    <property type="term" value="F:ATP binding"/>
    <property type="evidence" value="ECO:0007669"/>
    <property type="project" value="UniProtKB-KW"/>
</dbReference>
<dbReference type="PANTHER" id="PTHR11964">
    <property type="entry name" value="S-ADENOSYLMETHIONINE SYNTHETASE"/>
    <property type="match status" value="1"/>
</dbReference>
<dbReference type="GO" id="GO:0006556">
    <property type="term" value="P:S-adenosylmethionine biosynthetic process"/>
    <property type="evidence" value="ECO:0007669"/>
    <property type="project" value="InterPro"/>
</dbReference>
<reference evidence="11 12" key="1">
    <citation type="journal article" date="2015" name="Nature">
        <title>rRNA introns, odd ribosomes, and small enigmatic genomes across a large radiation of phyla.</title>
        <authorList>
            <person name="Brown C.T."/>
            <person name="Hug L.A."/>
            <person name="Thomas B.C."/>
            <person name="Sharon I."/>
            <person name="Castelle C.J."/>
            <person name="Singh A."/>
            <person name="Wilkins M.J."/>
            <person name="Williams K.H."/>
            <person name="Banfield J.F."/>
        </authorList>
    </citation>
    <scope>NUCLEOTIDE SEQUENCE [LARGE SCALE GENOMIC DNA]</scope>
</reference>
<feature type="domain" description="S-adenosylmethionine synthetase central" evidence="9">
    <location>
        <begin position="100"/>
        <end position="208"/>
    </location>
</feature>
<sequence length="345" mass="37593">MLKVVEAPLAGHPDKVCDHIVESIVDEYLRRDPLSRMDIQALGSHGMIMLGGIVDSRADFDASEIARAVYEKTGYADAVEFFVNLERPSEEEGRAIVRGGAQGTAIVHGYATRETREMLPRAVVFANLLARRIDDLRRTDTRFSWLHPDGKLQLATEGDRVVAVTAIIEHDRSIEVPHVQAHILENAIIPVIGNADHVKILVNPAGPFTRGGFEANAGVSGRKVLADTYGGLLPHGGIALAGKDPLKPGRAGTLMARFVAKQLVAEGVANNVFVTAVYSLGMAEPLLLSARSGQGEDLTQLVTERFDFRSEAIVERLNLRRPLYGACATYGIFGREGLPWEEVER</sequence>
<evidence type="ECO:0000256" key="5">
    <source>
        <dbReference type="ARBA" id="ARBA00022840"/>
    </source>
</evidence>
<feature type="domain" description="S-adenosylmethionine synthetase C-terminal" evidence="10">
    <location>
        <begin position="211"/>
        <end position="341"/>
    </location>
</feature>
<dbReference type="GO" id="GO:0004478">
    <property type="term" value="F:methionine adenosyltransferase activity"/>
    <property type="evidence" value="ECO:0007669"/>
    <property type="project" value="InterPro"/>
</dbReference>
<evidence type="ECO:0000259" key="10">
    <source>
        <dbReference type="Pfam" id="PF02773"/>
    </source>
</evidence>
<dbReference type="Proteomes" id="UP000034846">
    <property type="component" value="Unassembled WGS sequence"/>
</dbReference>
<dbReference type="GO" id="GO:0006730">
    <property type="term" value="P:one-carbon metabolic process"/>
    <property type="evidence" value="ECO:0007669"/>
    <property type="project" value="UniProtKB-KW"/>
</dbReference>
<evidence type="ECO:0000256" key="2">
    <source>
        <dbReference type="ARBA" id="ARBA00022679"/>
    </source>
</evidence>
<keyword evidence="4" id="KW-0547">Nucleotide-binding</keyword>
<evidence type="ECO:0000313" key="11">
    <source>
        <dbReference type="EMBL" id="KKW30404.1"/>
    </source>
</evidence>
<evidence type="ECO:0000256" key="1">
    <source>
        <dbReference type="ARBA" id="ARBA00022563"/>
    </source>
</evidence>
<gene>
    <name evidence="11" type="ORF">UY72_C0013G0014</name>
</gene>
<dbReference type="InterPro" id="IPR022630">
    <property type="entry name" value="S-AdoMet_synt_C"/>
</dbReference>
<keyword evidence="5" id="KW-0067">ATP-binding</keyword>
<keyword evidence="1" id="KW-0554">One-carbon metabolism</keyword>
<comment type="caution">
    <text evidence="11">The sequence shown here is derived from an EMBL/GenBank/DDBJ whole genome shotgun (WGS) entry which is preliminary data.</text>
</comment>
<evidence type="ECO:0000256" key="7">
    <source>
        <dbReference type="ARBA" id="ARBA00022958"/>
    </source>
</evidence>
<dbReference type="SUPFAM" id="SSF55973">
    <property type="entry name" value="S-adenosylmethionine synthetase"/>
    <property type="match status" value="3"/>
</dbReference>
<protein>
    <submittedName>
        <fullName evidence="11">S-adenosylmethionine synthase</fullName>
    </submittedName>
</protein>
<feature type="domain" description="S-adenosylmethionine synthetase N-terminal" evidence="8">
    <location>
        <begin position="7"/>
        <end position="79"/>
    </location>
</feature>
<dbReference type="Pfam" id="PF02772">
    <property type="entry name" value="S-AdoMet_synt_M"/>
    <property type="match status" value="1"/>
</dbReference>
<evidence type="ECO:0000256" key="3">
    <source>
        <dbReference type="ARBA" id="ARBA00022723"/>
    </source>
</evidence>
<evidence type="ECO:0000256" key="4">
    <source>
        <dbReference type="ARBA" id="ARBA00022741"/>
    </source>
</evidence>
<evidence type="ECO:0000313" key="12">
    <source>
        <dbReference type="Proteomes" id="UP000034846"/>
    </source>
</evidence>
<organism evidence="11 12">
    <name type="scientific">Candidatus Uhrbacteria bacterium GW2011_GWD2_52_7</name>
    <dbReference type="NCBI Taxonomy" id="1618989"/>
    <lineage>
        <taxon>Bacteria</taxon>
        <taxon>Candidatus Uhriibacteriota</taxon>
    </lineage>
</organism>
<evidence type="ECO:0000259" key="9">
    <source>
        <dbReference type="Pfam" id="PF02772"/>
    </source>
</evidence>
<dbReference type="AlphaFoldDB" id="A0A0G2AD84"/>
<evidence type="ECO:0000256" key="6">
    <source>
        <dbReference type="ARBA" id="ARBA00022842"/>
    </source>
</evidence>
<dbReference type="InterPro" id="IPR002133">
    <property type="entry name" value="S-AdoMet_synthetase"/>
</dbReference>
<dbReference type="InterPro" id="IPR022628">
    <property type="entry name" value="S-AdoMet_synt_N"/>
</dbReference>
<dbReference type="Gene3D" id="3.30.300.10">
    <property type="match status" value="3"/>
</dbReference>
<keyword evidence="7" id="KW-0630">Potassium</keyword>